<dbReference type="GO" id="GO:0005384">
    <property type="term" value="F:manganese ion transmembrane transporter activity"/>
    <property type="evidence" value="ECO:0007669"/>
    <property type="project" value="InterPro"/>
</dbReference>
<evidence type="ECO:0000313" key="7">
    <source>
        <dbReference type="EMBL" id="SDN73449.1"/>
    </source>
</evidence>
<feature type="region of interest" description="Disordered" evidence="5">
    <location>
        <begin position="1"/>
        <end position="47"/>
    </location>
</feature>
<dbReference type="GO" id="GO:0012505">
    <property type="term" value="C:endomembrane system"/>
    <property type="evidence" value="ECO:0007669"/>
    <property type="project" value="UniProtKB-SubCell"/>
</dbReference>
<proteinExistence type="predicted"/>
<keyword evidence="8" id="KW-1185">Reference proteome</keyword>
<feature type="transmembrane region" description="Helical" evidence="6">
    <location>
        <begin position="247"/>
        <end position="268"/>
    </location>
</feature>
<sequence length="269" mass="27284">MTTAAAHDFGTVSAPGARGLDGDGPGDLPGLPGGIEAAPEPVTHSHRDVSGGWLRPAVFGAMDGLVSNFALMTGVAGGDVSTRTVVVTGLAGLAAGAFSMAAGEYTSVASQRELVEAELAVERTELDRNPEAELRELADLYIARGVEPELAHEVARQLSADPEQALEIHAREELGVDPGDLPSPLVAAASSFVSFALGALLPVLPYLLGAHSLWPAVALALAGLFSCGAAVARVTARSWWFSGLRQLALGGAASALTFALGTLIGSAVG</sequence>
<evidence type="ECO:0000256" key="2">
    <source>
        <dbReference type="ARBA" id="ARBA00022692"/>
    </source>
</evidence>
<dbReference type="Proteomes" id="UP000199341">
    <property type="component" value="Unassembled WGS sequence"/>
</dbReference>
<dbReference type="OrthoDB" id="9789677at2"/>
<evidence type="ECO:0000256" key="6">
    <source>
        <dbReference type="SAM" id="Phobius"/>
    </source>
</evidence>
<accession>A0A1H0DTR5</accession>
<evidence type="ECO:0000313" key="8">
    <source>
        <dbReference type="Proteomes" id="UP000199341"/>
    </source>
</evidence>
<evidence type="ECO:0000256" key="1">
    <source>
        <dbReference type="ARBA" id="ARBA00004127"/>
    </source>
</evidence>
<evidence type="ECO:0000256" key="3">
    <source>
        <dbReference type="ARBA" id="ARBA00022989"/>
    </source>
</evidence>
<organism evidence="7 8">
    <name type="scientific">Actinacidiphila guanduensis</name>
    <dbReference type="NCBI Taxonomy" id="310781"/>
    <lineage>
        <taxon>Bacteria</taxon>
        <taxon>Bacillati</taxon>
        <taxon>Actinomycetota</taxon>
        <taxon>Actinomycetes</taxon>
        <taxon>Kitasatosporales</taxon>
        <taxon>Streptomycetaceae</taxon>
        <taxon>Actinacidiphila</taxon>
    </lineage>
</organism>
<dbReference type="AlphaFoldDB" id="A0A1H0DTR5"/>
<keyword evidence="4 6" id="KW-0472">Membrane</keyword>
<feature type="compositionally biased region" description="Gly residues" evidence="5">
    <location>
        <begin position="22"/>
        <end position="33"/>
    </location>
</feature>
<feature type="transmembrane region" description="Helical" evidence="6">
    <location>
        <begin position="213"/>
        <end position="235"/>
    </location>
</feature>
<evidence type="ECO:0000256" key="4">
    <source>
        <dbReference type="ARBA" id="ARBA00023136"/>
    </source>
</evidence>
<gene>
    <name evidence="7" type="ORF">SAMN05216259_105348</name>
</gene>
<dbReference type="Pfam" id="PF01988">
    <property type="entry name" value="VIT1"/>
    <property type="match status" value="1"/>
</dbReference>
<dbReference type="InterPro" id="IPR008217">
    <property type="entry name" value="Ccc1_fam"/>
</dbReference>
<comment type="subcellular location">
    <subcellularLocation>
        <location evidence="1">Endomembrane system</location>
        <topology evidence="1">Multi-pass membrane protein</topology>
    </subcellularLocation>
</comment>
<dbReference type="EMBL" id="FNIE01000005">
    <property type="protein sequence ID" value="SDN73449.1"/>
    <property type="molecule type" value="Genomic_DNA"/>
</dbReference>
<evidence type="ECO:0000256" key="5">
    <source>
        <dbReference type="SAM" id="MobiDB-lite"/>
    </source>
</evidence>
<dbReference type="STRING" id="310781.SAMN05216259_105348"/>
<keyword evidence="2 6" id="KW-0812">Transmembrane</keyword>
<protein>
    <submittedName>
        <fullName evidence="7">Predicted Fe2+/Mn2+ transporter, VIT1/CCC1 family</fullName>
    </submittedName>
</protein>
<feature type="transmembrane region" description="Helical" evidence="6">
    <location>
        <begin position="185"/>
        <end position="207"/>
    </location>
</feature>
<dbReference type="RefSeq" id="WP_093784612.1">
    <property type="nucleotide sequence ID" value="NZ_FNIE01000005.1"/>
</dbReference>
<dbReference type="CDD" id="cd02433">
    <property type="entry name" value="Nodulin-21_like_2"/>
    <property type="match status" value="1"/>
</dbReference>
<dbReference type="GO" id="GO:0030026">
    <property type="term" value="P:intracellular manganese ion homeostasis"/>
    <property type="evidence" value="ECO:0007669"/>
    <property type="project" value="InterPro"/>
</dbReference>
<reference evidence="7 8" key="1">
    <citation type="submission" date="2016-10" db="EMBL/GenBank/DDBJ databases">
        <authorList>
            <person name="de Groot N.N."/>
        </authorList>
    </citation>
    <scope>NUCLEOTIDE SEQUENCE [LARGE SCALE GENOMIC DNA]</scope>
    <source>
        <strain evidence="7 8">CGMCC 4.2022</strain>
    </source>
</reference>
<dbReference type="PANTHER" id="PTHR31851">
    <property type="entry name" value="FE(2+)/MN(2+) TRANSPORTER PCL1"/>
    <property type="match status" value="1"/>
</dbReference>
<keyword evidence="3 6" id="KW-1133">Transmembrane helix</keyword>
<name>A0A1H0DTR5_9ACTN</name>